<feature type="compositionally biased region" description="Low complexity" evidence="1">
    <location>
        <begin position="8"/>
        <end position="21"/>
    </location>
</feature>
<name>A0A067Q9Y5_9AGAM</name>
<dbReference type="InterPro" id="IPR029063">
    <property type="entry name" value="SAM-dependent_MTases_sf"/>
</dbReference>
<dbReference type="Pfam" id="PF10294">
    <property type="entry name" value="Methyltransf_16"/>
    <property type="match status" value="1"/>
</dbReference>
<accession>A0A067Q9Y5</accession>
<keyword evidence="3" id="KW-1185">Reference proteome</keyword>
<sequence>MGQLDRALPPTSSLPPLTRLTDQSPNQITNALTNLRNVYFARPIPRATISIPKRSSPPQVKRLVHDYSVPDSGYASAEEDEEDGGQEEEEVVIGSDGEEEGYDPDVLRCDGFERAFAIKWLTGFISRSDLWLSATSDQEDDDEDLRADLLDEASSLLAKFAGDDLESPGDLNLTRTFSFPREGEKLLEVQLNDAPLSNEDHTSVGLQSWGSAIVMASRMCLEPRTFRLQVPDIEREDKALRVLELGAGTGLLSIVAAKLLDLSSQHPSSNKPEPTIVATDYHPDVLSNLVNNVTTNSPPTTSSPVQVTALDWQHPAYSSPLDEPFDIILAADVIYHPSHASWIKTCVEHLLVRLSPHSVPSSFSTKYRGGGVFWLTVPVRSTGRHEGMCDTVSSVFPLASDLNLSSARDELAILDVERVEKKEGVGRADEGGYLVFKIGWV</sequence>
<feature type="region of interest" description="Disordered" evidence="1">
    <location>
        <begin position="69"/>
        <end position="104"/>
    </location>
</feature>
<dbReference type="PANTHER" id="PTHR14614:SF147">
    <property type="entry name" value="S-ADENOSYLMETHIONINE-DEPENDENT METHYLTRANSFERASE OF THE SEVEN BETA-STRAND FAMILY"/>
    <property type="match status" value="1"/>
</dbReference>
<feature type="region of interest" description="Disordered" evidence="1">
    <location>
        <begin position="1"/>
        <end position="24"/>
    </location>
</feature>
<dbReference type="HOGENOM" id="CLU_030437_1_0_1"/>
<proteinExistence type="predicted"/>
<dbReference type="InParanoid" id="A0A067Q9Y5"/>
<dbReference type="FunCoup" id="A0A067Q9Y5">
    <property type="interactions" value="32"/>
</dbReference>
<dbReference type="STRING" id="933084.A0A067Q9Y5"/>
<dbReference type="InterPro" id="IPR019410">
    <property type="entry name" value="Methyltransf_16"/>
</dbReference>
<dbReference type="PANTHER" id="PTHR14614">
    <property type="entry name" value="HEPATOCELLULAR CARCINOMA-ASSOCIATED ANTIGEN"/>
    <property type="match status" value="1"/>
</dbReference>
<organism evidence="2 3">
    <name type="scientific">Jaapia argillacea MUCL 33604</name>
    <dbReference type="NCBI Taxonomy" id="933084"/>
    <lineage>
        <taxon>Eukaryota</taxon>
        <taxon>Fungi</taxon>
        <taxon>Dikarya</taxon>
        <taxon>Basidiomycota</taxon>
        <taxon>Agaricomycotina</taxon>
        <taxon>Agaricomycetes</taxon>
        <taxon>Agaricomycetidae</taxon>
        <taxon>Jaapiales</taxon>
        <taxon>Jaapiaceae</taxon>
        <taxon>Jaapia</taxon>
    </lineage>
</organism>
<dbReference type="GO" id="GO:0008757">
    <property type="term" value="F:S-adenosylmethionine-dependent methyltransferase activity"/>
    <property type="evidence" value="ECO:0007669"/>
    <property type="project" value="UniProtKB-ARBA"/>
</dbReference>
<dbReference type="SUPFAM" id="SSF53335">
    <property type="entry name" value="S-adenosyl-L-methionine-dependent methyltransferases"/>
    <property type="match status" value="1"/>
</dbReference>
<dbReference type="Gene3D" id="3.40.50.150">
    <property type="entry name" value="Vaccinia Virus protein VP39"/>
    <property type="match status" value="1"/>
</dbReference>
<feature type="compositionally biased region" description="Acidic residues" evidence="1">
    <location>
        <begin position="77"/>
        <end position="103"/>
    </location>
</feature>
<gene>
    <name evidence="2" type="ORF">JAAARDRAFT_28910</name>
</gene>
<reference evidence="3" key="1">
    <citation type="journal article" date="2014" name="Proc. Natl. Acad. Sci. U.S.A.">
        <title>Extensive sampling of basidiomycete genomes demonstrates inadequacy of the white-rot/brown-rot paradigm for wood decay fungi.</title>
        <authorList>
            <person name="Riley R."/>
            <person name="Salamov A.A."/>
            <person name="Brown D.W."/>
            <person name="Nagy L.G."/>
            <person name="Floudas D."/>
            <person name="Held B.W."/>
            <person name="Levasseur A."/>
            <person name="Lombard V."/>
            <person name="Morin E."/>
            <person name="Otillar R."/>
            <person name="Lindquist E.A."/>
            <person name="Sun H."/>
            <person name="LaButti K.M."/>
            <person name="Schmutz J."/>
            <person name="Jabbour D."/>
            <person name="Luo H."/>
            <person name="Baker S.E."/>
            <person name="Pisabarro A.G."/>
            <person name="Walton J.D."/>
            <person name="Blanchette R.A."/>
            <person name="Henrissat B."/>
            <person name="Martin F."/>
            <person name="Cullen D."/>
            <person name="Hibbett D.S."/>
            <person name="Grigoriev I.V."/>
        </authorList>
    </citation>
    <scope>NUCLEOTIDE SEQUENCE [LARGE SCALE GENOMIC DNA]</scope>
    <source>
        <strain evidence="3">MUCL 33604</strain>
    </source>
</reference>
<evidence type="ECO:0000313" key="2">
    <source>
        <dbReference type="EMBL" id="KDQ62940.1"/>
    </source>
</evidence>
<dbReference type="OrthoDB" id="433955at2759"/>
<dbReference type="EMBL" id="KL197710">
    <property type="protein sequence ID" value="KDQ62940.1"/>
    <property type="molecule type" value="Genomic_DNA"/>
</dbReference>
<evidence type="ECO:0000313" key="3">
    <source>
        <dbReference type="Proteomes" id="UP000027265"/>
    </source>
</evidence>
<protein>
    <submittedName>
        <fullName evidence="2">Uncharacterized protein</fullName>
    </submittedName>
</protein>
<dbReference type="AlphaFoldDB" id="A0A067Q9Y5"/>
<dbReference type="CDD" id="cd02440">
    <property type="entry name" value="AdoMet_MTases"/>
    <property type="match status" value="1"/>
</dbReference>
<evidence type="ECO:0000256" key="1">
    <source>
        <dbReference type="SAM" id="MobiDB-lite"/>
    </source>
</evidence>
<dbReference type="Proteomes" id="UP000027265">
    <property type="component" value="Unassembled WGS sequence"/>
</dbReference>